<dbReference type="PANTHER" id="PTHR34051">
    <property type="entry name" value="PROTEIN LOW PSII ACCUMULATION 3, CHLOROPLASTIC"/>
    <property type="match status" value="1"/>
</dbReference>
<dbReference type="PANTHER" id="PTHR34051:SF2">
    <property type="entry name" value="PROTEIN LPA3"/>
    <property type="match status" value="1"/>
</dbReference>
<proteinExistence type="predicted"/>
<dbReference type="AlphaFoldDB" id="A0A7S3JY64"/>
<dbReference type="InterPro" id="IPR044687">
    <property type="entry name" value="LPA3"/>
</dbReference>
<dbReference type="EMBL" id="HBIJ01014563">
    <property type="protein sequence ID" value="CAE0368986.1"/>
    <property type="molecule type" value="Transcribed_RNA"/>
</dbReference>
<evidence type="ECO:0000259" key="1">
    <source>
        <dbReference type="Pfam" id="PF09353"/>
    </source>
</evidence>
<protein>
    <recommendedName>
        <fullName evidence="1">DUF1995 domain-containing protein</fullName>
    </recommendedName>
</protein>
<gene>
    <name evidence="2" type="ORF">ALAG00032_LOCUS9749</name>
</gene>
<accession>A0A7S3JY64</accession>
<organism evidence="2">
    <name type="scientific">Aureoumbra lagunensis</name>
    <dbReference type="NCBI Taxonomy" id="44058"/>
    <lineage>
        <taxon>Eukaryota</taxon>
        <taxon>Sar</taxon>
        <taxon>Stramenopiles</taxon>
        <taxon>Ochrophyta</taxon>
        <taxon>Pelagophyceae</taxon>
        <taxon>Pelagomonadales</taxon>
        <taxon>Aureoumbra</taxon>
    </lineage>
</organism>
<evidence type="ECO:0000313" key="2">
    <source>
        <dbReference type="EMBL" id="CAE0368986.1"/>
    </source>
</evidence>
<feature type="domain" description="DUF1995" evidence="1">
    <location>
        <begin position="52"/>
        <end position="307"/>
    </location>
</feature>
<dbReference type="Pfam" id="PF09353">
    <property type="entry name" value="DUF1995"/>
    <property type="match status" value="1"/>
</dbReference>
<name>A0A7S3JY64_9STRA</name>
<reference evidence="2" key="1">
    <citation type="submission" date="2021-01" db="EMBL/GenBank/DDBJ databases">
        <authorList>
            <person name="Corre E."/>
            <person name="Pelletier E."/>
            <person name="Niang G."/>
            <person name="Scheremetjew M."/>
            <person name="Finn R."/>
            <person name="Kale V."/>
            <person name="Holt S."/>
            <person name="Cochrane G."/>
            <person name="Meng A."/>
            <person name="Brown T."/>
            <person name="Cohen L."/>
        </authorList>
    </citation>
    <scope>NUCLEOTIDE SEQUENCE</scope>
    <source>
        <strain evidence="2">CCMP1510</strain>
    </source>
</reference>
<sequence>MVLWGLFFFQYFIISLLLPLTKVFALTPLPLVNKVSAPTARSSLLDSIRIIAIKALGEAQRNNVSLCEIEFPPLLGEKNEFADVDNVQILNRNRDWSMLTASELANEYGEALWLAFPDRKELELATEAWPGRAYQKCTLTTIEDAASVLAGKEQVAQPWGAQFSRFFEKQITQEGAILGARPETASAPPPKLIFAVQPGDGGPLEDWLNLEQCELNDGFLISCNGAFDKLRGGYYPPIIFPKLASCVDRFISRFETLLYLKSLNEKGRGGWIFRVYPEDWQVHLQDRAGGNTLLVLQSATRPTYQEAVDALLRGKPVVSSSASF</sequence>
<dbReference type="InterPro" id="IPR018962">
    <property type="entry name" value="DUF1995"/>
</dbReference>